<organism evidence="11">
    <name type="scientific">Pseudogymnoascus destructans</name>
    <dbReference type="NCBI Taxonomy" id="655981"/>
    <lineage>
        <taxon>Eukaryota</taxon>
        <taxon>Fungi</taxon>
        <taxon>Dikarya</taxon>
        <taxon>Ascomycota</taxon>
        <taxon>Pezizomycotina</taxon>
        <taxon>Leotiomycetes</taxon>
        <taxon>Thelebolales</taxon>
        <taxon>Thelebolaceae</taxon>
        <taxon>Pseudogymnoascus</taxon>
    </lineage>
</organism>
<dbReference type="GO" id="GO:0055085">
    <property type="term" value="P:transmembrane transport"/>
    <property type="evidence" value="ECO:0007669"/>
    <property type="project" value="TreeGrafter"/>
</dbReference>
<proteinExistence type="inferred from homology"/>
<comment type="subcellular location">
    <subcellularLocation>
        <location evidence="1">Membrane</location>
        <topology evidence="1">Multi-pass membrane protein</topology>
    </subcellularLocation>
</comment>
<dbReference type="RefSeq" id="XP_024323471.1">
    <property type="nucleotide sequence ID" value="XM_024469986.1"/>
</dbReference>
<evidence type="ECO:0000256" key="2">
    <source>
        <dbReference type="ARBA" id="ARBA00010642"/>
    </source>
</evidence>
<dbReference type="Pfam" id="PF14558">
    <property type="entry name" value="TRP_N"/>
    <property type="match status" value="1"/>
</dbReference>
<feature type="domain" description="ML-like" evidence="10">
    <location>
        <begin position="28"/>
        <end position="169"/>
    </location>
</feature>
<evidence type="ECO:0000256" key="4">
    <source>
        <dbReference type="ARBA" id="ARBA00022729"/>
    </source>
</evidence>
<feature type="transmembrane region" description="Helical" evidence="8">
    <location>
        <begin position="329"/>
        <end position="354"/>
    </location>
</feature>
<feature type="transmembrane region" description="Helical" evidence="8">
    <location>
        <begin position="529"/>
        <end position="551"/>
    </location>
</feature>
<evidence type="ECO:0000256" key="3">
    <source>
        <dbReference type="ARBA" id="ARBA00022692"/>
    </source>
</evidence>
<keyword evidence="6 8" id="KW-0472">Membrane</keyword>
<dbReference type="eggNOG" id="ENOG502QSVZ">
    <property type="taxonomic scope" value="Eukaryota"/>
</dbReference>
<feature type="transmembrane region" description="Helical" evidence="8">
    <location>
        <begin position="498"/>
        <end position="517"/>
    </location>
</feature>
<feature type="chain" id="PRO_5008056395" description="ML-like domain-containing protein" evidence="9">
    <location>
        <begin position="26"/>
        <end position="755"/>
    </location>
</feature>
<evidence type="ECO:0000256" key="9">
    <source>
        <dbReference type="SAM" id="SignalP"/>
    </source>
</evidence>
<dbReference type="EMBL" id="KV441397">
    <property type="protein sequence ID" value="OAF58186.1"/>
    <property type="molecule type" value="Genomic_DNA"/>
</dbReference>
<dbReference type="InterPro" id="IPR010308">
    <property type="entry name" value="TRP_C"/>
</dbReference>
<dbReference type="AlphaFoldDB" id="A0A177A7S5"/>
<evidence type="ECO:0000313" key="11">
    <source>
        <dbReference type="EMBL" id="OAF58186.1"/>
    </source>
</evidence>
<dbReference type="Proteomes" id="UP000077154">
    <property type="component" value="Unassembled WGS sequence"/>
</dbReference>
<dbReference type="InterPro" id="IPR040241">
    <property type="entry name" value="TRP_Flc/Pkd2-like"/>
</dbReference>
<accession>A0A177A7S5</accession>
<dbReference type="GO" id="GO:0009272">
    <property type="term" value="P:fungal-type cell wall biogenesis"/>
    <property type="evidence" value="ECO:0007669"/>
    <property type="project" value="TreeGrafter"/>
</dbReference>
<reference evidence="11" key="1">
    <citation type="submission" date="2016-03" db="EMBL/GenBank/DDBJ databases">
        <title>Updated assembly of Pseudogymnoascus destructans, the fungus causing white-nose syndrome of bats.</title>
        <authorList>
            <person name="Palmer J.M."/>
            <person name="Drees K.P."/>
            <person name="Foster J.T."/>
            <person name="Lindner D.L."/>
        </authorList>
    </citation>
    <scope>NUCLEOTIDE SEQUENCE [LARGE SCALE GENOMIC DNA]</scope>
    <source>
        <strain evidence="11">20631-21</strain>
    </source>
</reference>
<dbReference type="SMART" id="SM01320">
    <property type="entry name" value="TRP_N"/>
    <property type="match status" value="1"/>
</dbReference>
<feature type="signal peptide" evidence="9">
    <location>
        <begin position="1"/>
        <end position="25"/>
    </location>
</feature>
<dbReference type="PANTHER" id="PTHR31145">
    <property type="entry name" value="INTEGRAL MEMBRANE PROTEIN (AFU_ORTHOLOGUE AFUA_7G01610)"/>
    <property type="match status" value="1"/>
</dbReference>
<dbReference type="InterPro" id="IPR032800">
    <property type="entry name" value="TRP_N"/>
</dbReference>
<protein>
    <recommendedName>
        <fullName evidence="10">ML-like domain-containing protein</fullName>
    </recommendedName>
</protein>
<sequence length="755" mass="81483">MRFAGFSPLTAVVTTLSLLAGTAVADERLLISTSLNTCIENSNFTASLFNVVFTPDNRTITFDVTGITSLTGNFTLHVEGAAYGYKIFDTDIDPCASKELSGVCRMQPGPITITSNLDFSPEVVSQIPSIAYSIPDLDATVRIKIASKANPDLIKACVEARLSNGKTVEQKGVSWATAVVAGLALVVSAVVAGLGHDNTAAHIAAYALSLFSYFQAIAMVGLTAVPLPPIVQSWTQNFQWTIGIIGVDFMQTIATWYQKSTGGTPATILNTLTTNSVQVQKRSLQLASEATSILRRSNNENAIDAVSGTYTVKGMDRVAFRADMEATNLFITGLMFFCIFVTATVLGVAAFKGICELAVKQRWMKTSRFEDFRNGWKVVLKGIMFRMVLIGFPQMTILCLWEFTKIDSPAEVVLAVFFFFGMGGTLAWAAFKVAMIAKRSKSMHKNPAYILYSDPTSLNKWGFLYVQFRASAYYYIIPTLVYILVKGMFIALGQGSGTAQAVGLLIIEAGVLIAASVMKPWMDKSTNTVNISICSINFFNAICLLVFSAIFNQPAIVTGVFGVVFFVVNAIFALVLLILVIVSTVLAATRKNPDTRYQPMGDDRASFIKSQTQLTTELDALGATARGEMKGGYKPGLDLDDDDTWDAESNRRHPANMPLPPSTASSHEPPRSPINPSVPLFPSGTSPYDEKSRGVYQGSYTTDSRHDEATPTTPFGLGPVAGAAAPYNRANTASPLGHRGANGASPWQRGAGYDH</sequence>
<feature type="transmembrane region" description="Helical" evidence="8">
    <location>
        <begin position="206"/>
        <end position="227"/>
    </location>
</feature>
<dbReference type="VEuPathDB" id="FungiDB:GMDG_00744"/>
<gene>
    <name evidence="11" type="ORF">VC83_06385</name>
</gene>
<evidence type="ECO:0000256" key="5">
    <source>
        <dbReference type="ARBA" id="ARBA00022989"/>
    </source>
</evidence>
<evidence type="ECO:0000256" key="8">
    <source>
        <dbReference type="SAM" id="Phobius"/>
    </source>
</evidence>
<keyword evidence="3 8" id="KW-0812">Transmembrane</keyword>
<evidence type="ECO:0000256" key="7">
    <source>
        <dbReference type="SAM" id="MobiDB-lite"/>
    </source>
</evidence>
<dbReference type="OrthoDB" id="5212126at2759"/>
<dbReference type="PANTHER" id="PTHR31145:SF2">
    <property type="entry name" value="FLAVIN CARRIER PROTEIN 2"/>
    <property type="match status" value="1"/>
</dbReference>
<feature type="transmembrane region" description="Helical" evidence="8">
    <location>
        <begin position="472"/>
        <end position="492"/>
    </location>
</feature>
<dbReference type="GeneID" id="36289445"/>
<evidence type="ECO:0000256" key="1">
    <source>
        <dbReference type="ARBA" id="ARBA00004141"/>
    </source>
</evidence>
<dbReference type="GO" id="GO:0016020">
    <property type="term" value="C:membrane"/>
    <property type="evidence" value="ECO:0007669"/>
    <property type="project" value="UniProtKB-SubCell"/>
</dbReference>
<dbReference type="Pfam" id="PF06011">
    <property type="entry name" value="TRP"/>
    <property type="match status" value="1"/>
</dbReference>
<feature type="transmembrane region" description="Helical" evidence="8">
    <location>
        <begin position="173"/>
        <end position="194"/>
    </location>
</feature>
<keyword evidence="4 9" id="KW-0732">Signal</keyword>
<evidence type="ECO:0000256" key="6">
    <source>
        <dbReference type="ARBA" id="ARBA00023136"/>
    </source>
</evidence>
<feature type="region of interest" description="Disordered" evidence="7">
    <location>
        <begin position="627"/>
        <end position="755"/>
    </location>
</feature>
<feature type="transmembrane region" description="Helical" evidence="8">
    <location>
        <begin position="412"/>
        <end position="435"/>
    </location>
</feature>
<name>A0A177A7S5_9PEZI</name>
<keyword evidence="5 8" id="KW-1133">Transmembrane helix</keyword>
<evidence type="ECO:0000259" key="10">
    <source>
        <dbReference type="SMART" id="SM01320"/>
    </source>
</evidence>
<feature type="transmembrane region" description="Helical" evidence="8">
    <location>
        <begin position="563"/>
        <end position="588"/>
    </location>
</feature>
<comment type="similarity">
    <text evidence="2">Belongs to the transient receptor potential (TRP) ion channel family.</text>
</comment>